<dbReference type="Gene3D" id="3.40.50.10490">
    <property type="entry name" value="Glucose-6-phosphate isomerase like protein, domain 1"/>
    <property type="match status" value="2"/>
</dbReference>
<evidence type="ECO:0000313" key="4">
    <source>
        <dbReference type="EMBL" id="AGL62266.1"/>
    </source>
</evidence>
<dbReference type="InterPro" id="IPR019490">
    <property type="entry name" value="Glu6P/Mann6P_isomerase_C"/>
</dbReference>
<sequence>MLDDVNVLKQRDAKGLLEDAAALCQQVSYQAVIEDSEHDGRHITHVVVAGIDVPALAGDLVKTMLGDQLTVPYEVVREHTLPASVSSTTLVVVCSYKNDSDQARACLEQALAHHQRPQVALIAAEKELLERAATHHVARVALSPEGRAQLNVIVIARSLLRILVQFGVVPVSTYDALERTKAFLAHESEQWSKETVIQHNYAKQLALLAVGKTLVFYAPETFGFVAHAWKNAWNKTAKNIAFWNTFPEAAYGELLGWTSHPIEKPFAIFDLRSSLESTRATRGFDATDKLLSGRRPKSTSVYLPGETLMEQVVAGYVLAQFVSIYVAILNNANPSDDTLIERYQKETQV</sequence>
<dbReference type="GO" id="GO:0005975">
    <property type="term" value="P:carbohydrate metabolic process"/>
    <property type="evidence" value="ECO:0007669"/>
    <property type="project" value="InterPro"/>
</dbReference>
<dbReference type="STRING" id="1332188.L336_0563"/>
<dbReference type="OrthoDB" id="9771734at2"/>
<dbReference type="GO" id="GO:0004476">
    <property type="term" value="F:mannose-6-phosphate isomerase activity"/>
    <property type="evidence" value="ECO:0007669"/>
    <property type="project" value="InterPro"/>
</dbReference>
<dbReference type="GO" id="GO:1901135">
    <property type="term" value="P:carbohydrate derivative metabolic process"/>
    <property type="evidence" value="ECO:0007669"/>
    <property type="project" value="InterPro"/>
</dbReference>
<evidence type="ECO:0000259" key="3">
    <source>
        <dbReference type="Pfam" id="PF10432"/>
    </source>
</evidence>
<comment type="similarity">
    <text evidence="1">Belongs to the PGI/PMI family.</text>
</comment>
<dbReference type="GO" id="GO:0004347">
    <property type="term" value="F:glucose-6-phosphate isomerase activity"/>
    <property type="evidence" value="ECO:0007669"/>
    <property type="project" value="UniProtKB-EC"/>
</dbReference>
<dbReference type="KEGG" id="saal:L336_0563"/>
<dbReference type="Proteomes" id="UP000013893">
    <property type="component" value="Chromosome"/>
</dbReference>
<reference evidence="4 5" key="1">
    <citation type="journal article" date="2013" name="Nat. Biotechnol.">
        <title>Genome sequences of rare, uncultured bacteria obtained by differential coverage binning of multiple metagenomes.</title>
        <authorList>
            <person name="Albertsen M."/>
            <person name="Hugenholtz P."/>
            <person name="Skarshewski A."/>
            <person name="Nielsen K.L."/>
            <person name="Tyson G.W."/>
            <person name="Nielsen P.H."/>
        </authorList>
    </citation>
    <scope>NUCLEOTIDE SEQUENCE [LARGE SCALE GENOMIC DNA]</scope>
    <source>
        <strain evidence="4">TM71</strain>
    </source>
</reference>
<dbReference type="InterPro" id="IPR046348">
    <property type="entry name" value="SIS_dom_sf"/>
</dbReference>
<organism evidence="4 5">
    <name type="scientific">Candidatus Saccharimonas aalborgensis</name>
    <dbReference type="NCBI Taxonomy" id="1332188"/>
    <lineage>
        <taxon>Bacteria</taxon>
        <taxon>Candidatus Saccharimonadota</taxon>
        <taxon>Candidatus Saccharimonadia</taxon>
        <taxon>Candidatus Saccharimonadales</taxon>
        <taxon>Candidatus Saccharimonadaceae</taxon>
        <taxon>Candidatus Saccharimonas</taxon>
    </lineage>
</organism>
<gene>
    <name evidence="4" type="primary">pgi</name>
    <name evidence="4" type="ORF">L336_0563</name>
</gene>
<evidence type="ECO:0000256" key="1">
    <source>
        <dbReference type="ARBA" id="ARBA00010523"/>
    </source>
</evidence>
<name>R4PYH9_9BACT</name>
<dbReference type="Pfam" id="PF10432">
    <property type="entry name" value="bact-PGI_C"/>
    <property type="match status" value="1"/>
</dbReference>
<dbReference type="EMBL" id="CP005957">
    <property type="protein sequence ID" value="AGL62266.1"/>
    <property type="molecule type" value="Genomic_DNA"/>
</dbReference>
<keyword evidence="2 4" id="KW-0413">Isomerase</keyword>
<protein>
    <submittedName>
        <fullName evidence="4">Glucose-6-phosphate isomerase</fullName>
        <ecNumber evidence="4">5.3.1.9</ecNumber>
    </submittedName>
</protein>
<keyword evidence="5" id="KW-1185">Reference proteome</keyword>
<proteinExistence type="inferred from homology"/>
<dbReference type="HOGENOM" id="CLU_059687_0_0_0"/>
<dbReference type="RefSeq" id="WP_015641716.1">
    <property type="nucleotide sequence ID" value="NC_021219.1"/>
</dbReference>
<accession>R4PYH9</accession>
<dbReference type="EC" id="5.3.1.9" evidence="4"/>
<dbReference type="AlphaFoldDB" id="R4PYH9"/>
<dbReference type="GO" id="GO:0097367">
    <property type="term" value="F:carbohydrate derivative binding"/>
    <property type="evidence" value="ECO:0007669"/>
    <property type="project" value="InterPro"/>
</dbReference>
<evidence type="ECO:0000313" key="5">
    <source>
        <dbReference type="Proteomes" id="UP000013893"/>
    </source>
</evidence>
<evidence type="ECO:0000256" key="2">
    <source>
        <dbReference type="ARBA" id="ARBA00023235"/>
    </source>
</evidence>
<dbReference type="SUPFAM" id="SSF53697">
    <property type="entry name" value="SIS domain"/>
    <property type="match status" value="1"/>
</dbReference>
<feature type="domain" description="Bifunctional glucose-6-phosphate/mannose-6-phosphate isomerase C-terminal" evidence="3">
    <location>
        <begin position="199"/>
        <end position="345"/>
    </location>
</feature>